<comment type="caution">
    <text evidence="2">The sequence shown here is derived from an EMBL/GenBank/DDBJ whole genome shotgun (WGS) entry which is preliminary data.</text>
</comment>
<name>A0A7K1FH69_9ACTN</name>
<dbReference type="Proteomes" id="UP000460221">
    <property type="component" value="Unassembled WGS sequence"/>
</dbReference>
<accession>A0A7K1FH69</accession>
<dbReference type="Pfam" id="PF00583">
    <property type="entry name" value="Acetyltransf_1"/>
    <property type="match status" value="1"/>
</dbReference>
<organism evidence="2 3">
    <name type="scientific">Nakamurella alba</name>
    <dbReference type="NCBI Taxonomy" id="2665158"/>
    <lineage>
        <taxon>Bacteria</taxon>
        <taxon>Bacillati</taxon>
        <taxon>Actinomycetota</taxon>
        <taxon>Actinomycetes</taxon>
        <taxon>Nakamurellales</taxon>
        <taxon>Nakamurellaceae</taxon>
        <taxon>Nakamurella</taxon>
    </lineage>
</organism>
<dbReference type="Gene3D" id="3.40.630.30">
    <property type="match status" value="1"/>
</dbReference>
<dbReference type="PANTHER" id="PTHR13355:SF23">
    <property type="entry name" value="FAMILY N-ACETYLTRANSFERASE, PUTATIVE (AFU_ORTHOLOGUE AFUA_3G00870)-RELATED"/>
    <property type="match status" value="1"/>
</dbReference>
<dbReference type="EMBL" id="WLYK01000001">
    <property type="protein sequence ID" value="MTD12809.1"/>
    <property type="molecule type" value="Genomic_DNA"/>
</dbReference>
<dbReference type="GO" id="GO:0008080">
    <property type="term" value="F:N-acetyltransferase activity"/>
    <property type="evidence" value="ECO:0007669"/>
    <property type="project" value="TreeGrafter"/>
</dbReference>
<proteinExistence type="predicted"/>
<dbReference type="PROSITE" id="PS51186">
    <property type="entry name" value="GNAT"/>
    <property type="match status" value="1"/>
</dbReference>
<evidence type="ECO:0000313" key="2">
    <source>
        <dbReference type="EMBL" id="MTD12809.1"/>
    </source>
</evidence>
<dbReference type="CDD" id="cd04301">
    <property type="entry name" value="NAT_SF"/>
    <property type="match status" value="1"/>
</dbReference>
<feature type="domain" description="N-acetyltransferase" evidence="1">
    <location>
        <begin position="12"/>
        <end position="143"/>
    </location>
</feature>
<dbReference type="InterPro" id="IPR000182">
    <property type="entry name" value="GNAT_dom"/>
</dbReference>
<evidence type="ECO:0000259" key="1">
    <source>
        <dbReference type="PROSITE" id="PS51186"/>
    </source>
</evidence>
<reference evidence="2 3" key="1">
    <citation type="submission" date="2019-11" db="EMBL/GenBank/DDBJ databases">
        <authorList>
            <person name="Jiang L.-Q."/>
        </authorList>
    </citation>
    <scope>NUCLEOTIDE SEQUENCE [LARGE SCALE GENOMIC DNA]</scope>
    <source>
        <strain evidence="2 3">YIM 132087</strain>
    </source>
</reference>
<dbReference type="InterPro" id="IPR039143">
    <property type="entry name" value="GNPNAT1-like"/>
</dbReference>
<dbReference type="RefSeq" id="WP_154766803.1">
    <property type="nucleotide sequence ID" value="NZ_WLYK01000001.1"/>
</dbReference>
<dbReference type="AlphaFoldDB" id="A0A7K1FH69"/>
<evidence type="ECO:0000313" key="3">
    <source>
        <dbReference type="Proteomes" id="UP000460221"/>
    </source>
</evidence>
<keyword evidence="2" id="KW-0808">Transferase</keyword>
<protein>
    <submittedName>
        <fullName evidence="2">GNAT family N-acetyltransferase</fullName>
    </submittedName>
</protein>
<keyword evidence="3" id="KW-1185">Reference proteome</keyword>
<dbReference type="InterPro" id="IPR016181">
    <property type="entry name" value="Acyl_CoA_acyltransferase"/>
</dbReference>
<gene>
    <name evidence="2" type="ORF">GIS00_02470</name>
</gene>
<dbReference type="SUPFAM" id="SSF55729">
    <property type="entry name" value="Acyl-CoA N-acyltransferases (Nat)"/>
    <property type="match status" value="1"/>
</dbReference>
<sequence>MDPIPAGHARGVDIEWRGAFTSDEANRLHAEAFGARLYSSEEWDWERQVAAHSLGWVTARSEGRLVGFVNVLWDGLVHAWIQDVMVDSASRRLGIGRALVDAAAHGARESRCLYLHVDFDDALRPFYIDSCGFRPTSAGLLEL</sequence>
<dbReference type="PANTHER" id="PTHR13355">
    <property type="entry name" value="GLUCOSAMINE 6-PHOSPHATE N-ACETYLTRANSFERASE"/>
    <property type="match status" value="1"/>
</dbReference>